<sequence>MTTFRSEDILVGIVALGLLPWIGWTVRRGLRAGRLPIGRGHIVRTERPGAFNALLFFYGVAALLMAAIALDLLFHIDFGFRS</sequence>
<evidence type="ECO:0000313" key="2">
    <source>
        <dbReference type="EMBL" id="PSJ42853.1"/>
    </source>
</evidence>
<accession>A0A2P7QY36</accession>
<keyword evidence="1" id="KW-0472">Membrane</keyword>
<feature type="transmembrane region" description="Helical" evidence="1">
    <location>
        <begin position="9"/>
        <end position="26"/>
    </location>
</feature>
<dbReference type="EMBL" id="PXYI01000001">
    <property type="protein sequence ID" value="PSJ42853.1"/>
    <property type="molecule type" value="Genomic_DNA"/>
</dbReference>
<keyword evidence="1" id="KW-0812">Transmembrane</keyword>
<comment type="caution">
    <text evidence="2">The sequence shown here is derived from an EMBL/GenBank/DDBJ whole genome shotgun (WGS) entry which is preliminary data.</text>
</comment>
<gene>
    <name evidence="2" type="ORF">C7I55_00040</name>
</gene>
<dbReference type="RefSeq" id="WP_106510869.1">
    <property type="nucleotide sequence ID" value="NZ_PXYI01000001.1"/>
</dbReference>
<dbReference type="OrthoDB" id="7597214at2"/>
<keyword evidence="1" id="KW-1133">Transmembrane helix</keyword>
<evidence type="ECO:0000256" key="1">
    <source>
        <dbReference type="SAM" id="Phobius"/>
    </source>
</evidence>
<evidence type="ECO:0000313" key="3">
    <source>
        <dbReference type="Proteomes" id="UP000241167"/>
    </source>
</evidence>
<organism evidence="2 3">
    <name type="scientific">Allosphingosinicella deserti</name>
    <dbReference type="NCBI Taxonomy" id="2116704"/>
    <lineage>
        <taxon>Bacteria</taxon>
        <taxon>Pseudomonadati</taxon>
        <taxon>Pseudomonadota</taxon>
        <taxon>Alphaproteobacteria</taxon>
        <taxon>Sphingomonadales</taxon>
        <taxon>Sphingomonadaceae</taxon>
        <taxon>Allosphingosinicella</taxon>
    </lineage>
</organism>
<reference evidence="2 3" key="1">
    <citation type="submission" date="2018-03" db="EMBL/GenBank/DDBJ databases">
        <title>The draft genome of Sphingosinicella sp. GL-C-18.</title>
        <authorList>
            <person name="Liu L."/>
            <person name="Li L."/>
            <person name="Liang L."/>
            <person name="Zhang X."/>
            <person name="Wang T."/>
        </authorList>
    </citation>
    <scope>NUCLEOTIDE SEQUENCE [LARGE SCALE GENOMIC DNA]</scope>
    <source>
        <strain evidence="2 3">GL-C-18</strain>
    </source>
</reference>
<proteinExistence type="predicted"/>
<feature type="transmembrane region" description="Helical" evidence="1">
    <location>
        <begin position="55"/>
        <end position="74"/>
    </location>
</feature>
<keyword evidence="3" id="KW-1185">Reference proteome</keyword>
<dbReference type="Proteomes" id="UP000241167">
    <property type="component" value="Unassembled WGS sequence"/>
</dbReference>
<dbReference type="AlphaFoldDB" id="A0A2P7QY36"/>
<name>A0A2P7QY36_9SPHN</name>
<protein>
    <submittedName>
        <fullName evidence="2">Uncharacterized protein</fullName>
    </submittedName>
</protein>